<dbReference type="PROSITE" id="PS50075">
    <property type="entry name" value="CARRIER"/>
    <property type="match status" value="1"/>
</dbReference>
<dbReference type="SUPFAM" id="SSF47336">
    <property type="entry name" value="ACP-like"/>
    <property type="match status" value="1"/>
</dbReference>
<protein>
    <submittedName>
        <fullName evidence="4">Nonribosomal peptide synthetase 2</fullName>
    </submittedName>
</protein>
<dbReference type="EMBL" id="DS016988">
    <property type="protein sequence ID" value="KMU85513.1"/>
    <property type="molecule type" value="Genomic_DNA"/>
</dbReference>
<keyword evidence="2" id="KW-0597">Phosphoprotein</keyword>
<dbReference type="VEuPathDB" id="FungiDB:CIHG_03296"/>
<gene>
    <name evidence="4" type="ORF">CIHG_03296</name>
</gene>
<dbReference type="Pfam" id="PF00550">
    <property type="entry name" value="PP-binding"/>
    <property type="match status" value="1"/>
</dbReference>
<feature type="domain" description="Carrier" evidence="3">
    <location>
        <begin position="87"/>
        <end position="163"/>
    </location>
</feature>
<dbReference type="InterPro" id="IPR006162">
    <property type="entry name" value="Ppantetheine_attach_site"/>
</dbReference>
<proteinExistence type="predicted"/>
<evidence type="ECO:0000313" key="5">
    <source>
        <dbReference type="Proteomes" id="UP000054563"/>
    </source>
</evidence>
<dbReference type="PROSITE" id="PS00012">
    <property type="entry name" value="PHOSPHOPANTETHEINE"/>
    <property type="match status" value="1"/>
</dbReference>
<dbReference type="InterPro" id="IPR009081">
    <property type="entry name" value="PP-bd_ACP"/>
</dbReference>
<evidence type="ECO:0000259" key="3">
    <source>
        <dbReference type="PROSITE" id="PS50075"/>
    </source>
</evidence>
<evidence type="ECO:0000256" key="1">
    <source>
        <dbReference type="ARBA" id="ARBA00022450"/>
    </source>
</evidence>
<organism evidence="4 5">
    <name type="scientific">Coccidioides immitis H538.4</name>
    <dbReference type="NCBI Taxonomy" id="396776"/>
    <lineage>
        <taxon>Eukaryota</taxon>
        <taxon>Fungi</taxon>
        <taxon>Dikarya</taxon>
        <taxon>Ascomycota</taxon>
        <taxon>Pezizomycotina</taxon>
        <taxon>Eurotiomycetes</taxon>
        <taxon>Eurotiomycetidae</taxon>
        <taxon>Onygenales</taxon>
        <taxon>Onygenaceae</taxon>
        <taxon>Coccidioides</taxon>
    </lineage>
</organism>
<name>A0A0J8UDX6_COCIT</name>
<keyword evidence="1" id="KW-0596">Phosphopantetheine</keyword>
<evidence type="ECO:0000313" key="4">
    <source>
        <dbReference type="EMBL" id="KMU85513.1"/>
    </source>
</evidence>
<dbReference type="Gene3D" id="1.10.1200.10">
    <property type="entry name" value="ACP-like"/>
    <property type="match status" value="1"/>
</dbReference>
<dbReference type="AlphaFoldDB" id="A0A0J8UDX6"/>
<dbReference type="InterPro" id="IPR036736">
    <property type="entry name" value="ACP-like_sf"/>
</dbReference>
<evidence type="ECO:0000256" key="2">
    <source>
        <dbReference type="ARBA" id="ARBA00022553"/>
    </source>
</evidence>
<dbReference type="Proteomes" id="UP000054563">
    <property type="component" value="Unassembled WGS sequence"/>
</dbReference>
<dbReference type="STRING" id="396776.A0A0J8UDX6"/>
<sequence length="174" mass="19564">MDFPFICEIVPNSEKDVLRVCLYCDGSKTSLDSVRQMLGGYVESIHHTLQYPSARATDTSVVKSGIPPFINISRPIVEKETMNDDLREWSNKALEVRELVSELAKVERKHIKLNTTIYKLGLDSINAIQIAANLRAKGYEISAEDILEAPTILSDCLSARKVNSKRRIQYHGSI</sequence>
<accession>A0A0J8UDX6</accession>
<reference evidence="5" key="1">
    <citation type="journal article" date="2010" name="Genome Res.">
        <title>Population genomic sequencing of Coccidioides fungi reveals recent hybridization and transposon control.</title>
        <authorList>
            <person name="Neafsey D.E."/>
            <person name="Barker B.M."/>
            <person name="Sharpton T.J."/>
            <person name="Stajich J.E."/>
            <person name="Park D.J."/>
            <person name="Whiston E."/>
            <person name="Hung C.-Y."/>
            <person name="McMahan C."/>
            <person name="White J."/>
            <person name="Sykes S."/>
            <person name="Heiman D."/>
            <person name="Young S."/>
            <person name="Zeng Q."/>
            <person name="Abouelleil A."/>
            <person name="Aftuck L."/>
            <person name="Bessette D."/>
            <person name="Brown A."/>
            <person name="FitzGerald M."/>
            <person name="Lui A."/>
            <person name="Macdonald J.P."/>
            <person name="Priest M."/>
            <person name="Orbach M.J."/>
            <person name="Galgiani J.N."/>
            <person name="Kirkland T.N."/>
            <person name="Cole G.T."/>
            <person name="Birren B.W."/>
            <person name="Henn M.R."/>
            <person name="Taylor J.W."/>
            <person name="Rounsley S.D."/>
        </authorList>
    </citation>
    <scope>NUCLEOTIDE SEQUENCE [LARGE SCALE GENOMIC DNA]</scope>
    <source>
        <strain evidence="5">H538.4</strain>
    </source>
</reference>